<dbReference type="Gene3D" id="2.30.30.290">
    <property type="entry name" value="YopX-like domains"/>
    <property type="match status" value="1"/>
</dbReference>
<protein>
    <recommendedName>
        <fullName evidence="1">YopX protein domain-containing protein</fullName>
    </recommendedName>
</protein>
<evidence type="ECO:0000259" key="1">
    <source>
        <dbReference type="Pfam" id="PF09643"/>
    </source>
</evidence>
<dbReference type="Proteomes" id="UP000318138">
    <property type="component" value="Chromosome"/>
</dbReference>
<dbReference type="RefSeq" id="WP_176009910.1">
    <property type="nucleotide sequence ID" value="NZ_CP041372.2"/>
</dbReference>
<name>A0A859FFP8_9BACI</name>
<accession>A0A859FFP8</accession>
<dbReference type="InterPro" id="IPR023385">
    <property type="entry name" value="YopX-like_C"/>
</dbReference>
<dbReference type="EMBL" id="CP041372">
    <property type="protein sequence ID" value="QKS71927.1"/>
    <property type="molecule type" value="Genomic_DNA"/>
</dbReference>
<sequence length="134" mass="15553">MRRELEYKAYAVDKMAKSQWIYGFGIDDVQFTKEYVNKLGRDSDWWLYSKGGTYLVHQSSVGKFTGLVDIAGQKIYSNHILEDDEKFLWTIIYKNGAYYAVCNDLMVCQLLSTVNLHCKIKGNTFEHSDLLESQ</sequence>
<organism evidence="2 3">
    <name type="scientific">Paenalkalicoccus suaedae</name>
    <dbReference type="NCBI Taxonomy" id="2592382"/>
    <lineage>
        <taxon>Bacteria</taxon>
        <taxon>Bacillati</taxon>
        <taxon>Bacillota</taxon>
        <taxon>Bacilli</taxon>
        <taxon>Bacillales</taxon>
        <taxon>Bacillaceae</taxon>
        <taxon>Paenalkalicoccus</taxon>
    </lineage>
</organism>
<feature type="domain" description="YopX protein" evidence="1">
    <location>
        <begin position="36"/>
        <end position="132"/>
    </location>
</feature>
<evidence type="ECO:0000313" key="2">
    <source>
        <dbReference type="EMBL" id="QKS71927.1"/>
    </source>
</evidence>
<keyword evidence="3" id="KW-1185">Reference proteome</keyword>
<dbReference type="KEGG" id="psua:FLK61_35250"/>
<dbReference type="InterPro" id="IPR019096">
    <property type="entry name" value="YopX_protein"/>
</dbReference>
<dbReference type="AlphaFoldDB" id="A0A859FFP8"/>
<reference evidence="3" key="1">
    <citation type="submission" date="2019-07" db="EMBL/GenBank/DDBJ databases">
        <title>Bacillus alkalisoli sp. nov. isolated from saline soil.</title>
        <authorList>
            <person name="Sun J.-Q."/>
            <person name="Xu L."/>
        </authorList>
    </citation>
    <scope>NUCLEOTIDE SEQUENCE [LARGE SCALE GENOMIC DNA]</scope>
    <source>
        <strain evidence="3">M4U3P1</strain>
    </source>
</reference>
<dbReference type="SUPFAM" id="SSF159006">
    <property type="entry name" value="YopX-like"/>
    <property type="match status" value="1"/>
</dbReference>
<proteinExistence type="predicted"/>
<dbReference type="Pfam" id="PF09643">
    <property type="entry name" value="YopX"/>
    <property type="match status" value="1"/>
</dbReference>
<gene>
    <name evidence="2" type="ORF">FLK61_35250</name>
</gene>
<evidence type="ECO:0000313" key="3">
    <source>
        <dbReference type="Proteomes" id="UP000318138"/>
    </source>
</evidence>